<dbReference type="OrthoDB" id="7210843at2"/>
<keyword evidence="6" id="KW-1185">Reference proteome</keyword>
<dbReference type="PROSITE" id="PS01124">
    <property type="entry name" value="HTH_ARAC_FAMILY_2"/>
    <property type="match status" value="1"/>
</dbReference>
<reference evidence="5 6" key="1">
    <citation type="journal article" date="2010" name="J. Bacteriol.">
        <title>The genetic basis of laboratory adaptation in Caulobacter crescentus.</title>
        <authorList>
            <person name="Marks M.E."/>
            <person name="Castro-Rojas C.M."/>
            <person name="Teiling C."/>
            <person name="Du L."/>
            <person name="Kapatral V."/>
            <person name="Walunas T.L."/>
            <person name="Crosson S."/>
        </authorList>
    </citation>
    <scope>NUCLEOTIDE SEQUENCE [LARGE SCALE GENOMIC DNA]</scope>
    <source>
        <strain evidence="6">NA1000 / CB15N</strain>
    </source>
</reference>
<dbReference type="PANTHER" id="PTHR46796:SF2">
    <property type="entry name" value="TRANSCRIPTIONAL REGULATORY PROTEIN"/>
    <property type="match status" value="1"/>
</dbReference>
<proteinExistence type="predicted"/>
<organism evidence="5 6">
    <name type="scientific">Caulobacter vibrioides (strain NA1000 / CB15N)</name>
    <name type="common">Caulobacter crescentus</name>
    <dbReference type="NCBI Taxonomy" id="565050"/>
    <lineage>
        <taxon>Bacteria</taxon>
        <taxon>Pseudomonadati</taxon>
        <taxon>Pseudomonadota</taxon>
        <taxon>Alphaproteobacteria</taxon>
        <taxon>Caulobacterales</taxon>
        <taxon>Caulobacteraceae</taxon>
        <taxon>Caulobacter</taxon>
    </lineage>
</organism>
<keyword evidence="3" id="KW-0804">Transcription</keyword>
<dbReference type="InterPro" id="IPR018060">
    <property type="entry name" value="HTH_AraC"/>
</dbReference>
<dbReference type="RefSeq" id="WP_010919375.1">
    <property type="nucleotide sequence ID" value="NC_011916.1"/>
</dbReference>
<dbReference type="InterPro" id="IPR009057">
    <property type="entry name" value="Homeodomain-like_sf"/>
</dbReference>
<dbReference type="SMR" id="A0A0H3C6Z0"/>
<protein>
    <submittedName>
        <fullName evidence="5">Helix-turn-helix DNA-binding protein</fullName>
    </submittedName>
</protein>
<name>A0A0H3C6Z0_CAUVN</name>
<feature type="domain" description="HTH araC/xylS-type" evidence="4">
    <location>
        <begin position="155"/>
        <end position="237"/>
    </location>
</feature>
<dbReference type="GO" id="GO:0043565">
    <property type="term" value="F:sequence-specific DNA binding"/>
    <property type="evidence" value="ECO:0007669"/>
    <property type="project" value="InterPro"/>
</dbReference>
<keyword evidence="1" id="KW-0805">Transcription regulation</keyword>
<dbReference type="HOGENOM" id="CLU_000445_88_16_5"/>
<dbReference type="RefSeq" id="YP_002516942.1">
    <property type="nucleotide sequence ID" value="NC_011916.1"/>
</dbReference>
<dbReference type="GeneID" id="7331547"/>
<dbReference type="KEGG" id="ccs:CCNA_01569"/>
<dbReference type="PANTHER" id="PTHR46796">
    <property type="entry name" value="HTH-TYPE TRANSCRIPTIONAL ACTIVATOR RHAS-RELATED"/>
    <property type="match status" value="1"/>
</dbReference>
<dbReference type="PATRIC" id="fig|565050.3.peg.1547"/>
<evidence type="ECO:0000313" key="6">
    <source>
        <dbReference type="Proteomes" id="UP000001364"/>
    </source>
</evidence>
<dbReference type="Proteomes" id="UP000001364">
    <property type="component" value="Chromosome"/>
</dbReference>
<sequence>MPVSITLSASSDHRWVLSHYAPGEVCRAHRHAEAQTSLLLAGDYVEESLEGVVRVEGPHLSRKPSLFEHQDQFGDVGALILSVRGADAIAGPARYGLAACGSREAGRAALAVAATGREAPLARLSATSFDRSGDTPASWLLEARTRLVGAPAEPIASVSRGLGRHPVAFARAFRSAYGRSPARYRHDWRVAGAIERIVRSAAALADIAADTGFADQAHMTRAVRRASGWSPGALRRLFTR</sequence>
<dbReference type="SMART" id="SM00342">
    <property type="entry name" value="HTH_ARAC"/>
    <property type="match status" value="1"/>
</dbReference>
<evidence type="ECO:0000259" key="4">
    <source>
        <dbReference type="PROSITE" id="PS01124"/>
    </source>
</evidence>
<accession>A0A0H3C6Z0</accession>
<dbReference type="InterPro" id="IPR050204">
    <property type="entry name" value="AraC_XylS_family_regulators"/>
</dbReference>
<dbReference type="Gene3D" id="1.10.10.60">
    <property type="entry name" value="Homeodomain-like"/>
    <property type="match status" value="1"/>
</dbReference>
<evidence type="ECO:0000256" key="1">
    <source>
        <dbReference type="ARBA" id="ARBA00023015"/>
    </source>
</evidence>
<dbReference type="SUPFAM" id="SSF46689">
    <property type="entry name" value="Homeodomain-like"/>
    <property type="match status" value="1"/>
</dbReference>
<dbReference type="GO" id="GO:0003700">
    <property type="term" value="F:DNA-binding transcription factor activity"/>
    <property type="evidence" value="ECO:0007669"/>
    <property type="project" value="InterPro"/>
</dbReference>
<evidence type="ECO:0000256" key="2">
    <source>
        <dbReference type="ARBA" id="ARBA00023125"/>
    </source>
</evidence>
<dbReference type="EMBL" id="CP001340">
    <property type="protein sequence ID" value="ACL95034.1"/>
    <property type="molecule type" value="Genomic_DNA"/>
</dbReference>
<evidence type="ECO:0000256" key="3">
    <source>
        <dbReference type="ARBA" id="ARBA00023163"/>
    </source>
</evidence>
<dbReference type="Pfam" id="PF12833">
    <property type="entry name" value="HTH_18"/>
    <property type="match status" value="1"/>
</dbReference>
<evidence type="ECO:0000313" key="5">
    <source>
        <dbReference type="EMBL" id="ACL95034.1"/>
    </source>
</evidence>
<keyword evidence="2 5" id="KW-0238">DNA-binding</keyword>
<dbReference type="AlphaFoldDB" id="A0A0H3C6Z0"/>
<gene>
    <name evidence="5" type="ordered locus">CCNA_01569</name>
</gene>